<evidence type="ECO:0000313" key="1">
    <source>
        <dbReference type="EMBL" id="VTT60544.1"/>
    </source>
</evidence>
<dbReference type="EMBL" id="CABFJX010000046">
    <property type="protein sequence ID" value="VTT60544.1"/>
    <property type="molecule type" value="Genomic_DNA"/>
</dbReference>
<reference evidence="1" key="1">
    <citation type="submission" date="2019-05" db="EMBL/GenBank/DDBJ databases">
        <authorList>
            <person name="Piombo E."/>
        </authorList>
    </citation>
    <scope>NUCLEOTIDE SEQUENCE</scope>
    <source>
        <strain evidence="1">C2S</strain>
    </source>
</reference>
<comment type="caution">
    <text evidence="1">The sequence shown here is derived from an EMBL/GenBank/DDBJ whole genome shotgun (WGS) entry which is preliminary data.</text>
</comment>
<dbReference type="AlphaFoldDB" id="A0A5Q3F5B6"/>
<protein>
    <submittedName>
        <fullName evidence="1">Uncharacterized protein</fullName>
    </submittedName>
</protein>
<dbReference type="Proteomes" id="UP000760494">
    <property type="component" value="Unassembled WGS sequence"/>
</dbReference>
<name>A0A5Q3F5B6_FUSFU</name>
<organism evidence="1 2">
    <name type="scientific">Fusarium fujikuroi</name>
    <name type="common">Bakanae and foot rot disease fungus</name>
    <name type="synonym">Gibberella fujikuroi</name>
    <dbReference type="NCBI Taxonomy" id="5127"/>
    <lineage>
        <taxon>Eukaryota</taxon>
        <taxon>Fungi</taxon>
        <taxon>Dikarya</taxon>
        <taxon>Ascomycota</taxon>
        <taxon>Pezizomycotina</taxon>
        <taxon>Sordariomycetes</taxon>
        <taxon>Hypocreomycetidae</taxon>
        <taxon>Hypocreales</taxon>
        <taxon>Nectriaceae</taxon>
        <taxon>Fusarium</taxon>
        <taxon>Fusarium fujikuroi species complex</taxon>
    </lineage>
</organism>
<gene>
    <name evidence="1" type="ORF">C2S_4166</name>
</gene>
<proteinExistence type="predicted"/>
<evidence type="ECO:0000313" key="2">
    <source>
        <dbReference type="Proteomes" id="UP000760494"/>
    </source>
</evidence>
<accession>A0A5Q3F5B6</accession>
<sequence length="133" mass="15057">MNFPMGLIPTCNFRAYGDYYDTILQPCLDLKHMPGLCGGWSFSRKMSVGFIADCNQQVSPIKCAPRERKPLVVHGNNILNRTCRQWTSNPTPDNPPLRSPALLTDHSIFLTQKALDVKVLSATYPFEWERGTQ</sequence>